<dbReference type="RefSeq" id="XP_028289315.1">
    <property type="nucleotide sequence ID" value="XM_028433514.1"/>
</dbReference>
<dbReference type="OrthoDB" id="6250964at2759"/>
<feature type="transmembrane region" description="Helical" evidence="1">
    <location>
        <begin position="7"/>
        <end position="28"/>
    </location>
</feature>
<dbReference type="PROSITE" id="PS50835">
    <property type="entry name" value="IG_LIKE"/>
    <property type="match status" value="1"/>
</dbReference>
<dbReference type="PANTHER" id="PTHR46484:SF8">
    <property type="entry name" value="B-CELL RECEPTOR CD22-LIKE-RELATED"/>
    <property type="match status" value="1"/>
</dbReference>
<evidence type="ECO:0000313" key="4">
    <source>
        <dbReference type="RefSeq" id="XP_028289315.1"/>
    </source>
</evidence>
<dbReference type="PANTHER" id="PTHR46484">
    <property type="entry name" value="SI:CH211-171H4.5-RELATED"/>
    <property type="match status" value="1"/>
</dbReference>
<dbReference type="InterPro" id="IPR036179">
    <property type="entry name" value="Ig-like_dom_sf"/>
</dbReference>
<dbReference type="SUPFAM" id="SSF48726">
    <property type="entry name" value="Immunoglobulin"/>
    <property type="match status" value="2"/>
</dbReference>
<dbReference type="Proteomes" id="UP000515145">
    <property type="component" value="Chromosome 20"/>
</dbReference>
<keyword evidence="1" id="KW-0812">Transmembrane</keyword>
<keyword evidence="1" id="KW-1133">Transmembrane helix</keyword>
<dbReference type="Gene3D" id="2.60.40.10">
    <property type="entry name" value="Immunoglobulins"/>
    <property type="match status" value="2"/>
</dbReference>
<sequence>MSVTLRTVMAALCVNLLTVNMFLSIFFLPGDLADCPDRSKLFITAPKKMEALSGSCLHIPCNFTAKPEDEFDSTRPTFGVWMKNDSRFANIKNNAVFNSSGTVNKYPMNITGNLRQKNCSTLFSNLTTSHTDTYFFRINNGPYRRTALCDPLQITVKDSPWSPSIHISAGVLTEKQSVSITCSALTPCPHSPPQLTWNLHPDSHSETEENTDGTFTTKLQQTITLSHTHDGYNISCSATYPVNGGRNKTAETKQTLSGRSKTFVKIVLSVGSQVNLTCSCRANPPVSSFLWFRISDGRLEIIKANAQVYSFKVTSRDRDVLFYCGCRQDADFQLSAARQLILEGHRGGAGVQVIVKTLGIIILVCTVIVFECWFRSTRSKQAGLATPCDTSTAVAWTATNAQTT</sequence>
<dbReference type="InterPro" id="IPR013783">
    <property type="entry name" value="Ig-like_fold"/>
</dbReference>
<evidence type="ECO:0000259" key="2">
    <source>
        <dbReference type="PROSITE" id="PS50835"/>
    </source>
</evidence>
<organism evidence="3 4">
    <name type="scientific">Parambassis ranga</name>
    <name type="common">Indian glassy fish</name>
    <dbReference type="NCBI Taxonomy" id="210632"/>
    <lineage>
        <taxon>Eukaryota</taxon>
        <taxon>Metazoa</taxon>
        <taxon>Chordata</taxon>
        <taxon>Craniata</taxon>
        <taxon>Vertebrata</taxon>
        <taxon>Euteleostomi</taxon>
        <taxon>Actinopterygii</taxon>
        <taxon>Neopterygii</taxon>
        <taxon>Teleostei</taxon>
        <taxon>Neoteleostei</taxon>
        <taxon>Acanthomorphata</taxon>
        <taxon>Ovalentaria</taxon>
        <taxon>Ambassidae</taxon>
        <taxon>Parambassis</taxon>
    </lineage>
</organism>
<gene>
    <name evidence="4" type="primary">LOC114453562</name>
</gene>
<evidence type="ECO:0000313" key="3">
    <source>
        <dbReference type="Proteomes" id="UP000515145"/>
    </source>
</evidence>
<proteinExistence type="predicted"/>
<dbReference type="GeneID" id="114453562"/>
<dbReference type="InterPro" id="IPR007110">
    <property type="entry name" value="Ig-like_dom"/>
</dbReference>
<dbReference type="InParanoid" id="A0A6P7KIK5"/>
<feature type="transmembrane region" description="Helical" evidence="1">
    <location>
        <begin position="353"/>
        <end position="374"/>
    </location>
</feature>
<feature type="domain" description="Ig-like" evidence="2">
    <location>
        <begin position="163"/>
        <end position="257"/>
    </location>
</feature>
<reference evidence="4" key="1">
    <citation type="submission" date="2025-08" db="UniProtKB">
        <authorList>
            <consortium name="RefSeq"/>
        </authorList>
    </citation>
    <scope>IDENTIFICATION</scope>
</reference>
<keyword evidence="3" id="KW-1185">Reference proteome</keyword>
<evidence type="ECO:0000256" key="1">
    <source>
        <dbReference type="SAM" id="Phobius"/>
    </source>
</evidence>
<dbReference type="AlphaFoldDB" id="A0A6P7KIK5"/>
<keyword evidence="1" id="KW-0472">Membrane</keyword>
<protein>
    <submittedName>
        <fullName evidence="4">Myelin-associated glycoprotein-like</fullName>
    </submittedName>
</protein>
<name>A0A6P7KIK5_9TELE</name>
<accession>A0A6P7KIK5</accession>